<sequence length="379" mass="43500">MVLGIDASNIRIGGGVTHLVEILKVANPSKFGISTIHVWGRSKTLDQIGNKVWLIKHYEPFLERSLFYRIYWSKFILPKRLKQMSVEALFIPGGTYLGNFQPFITMSQNLLPFEWTELRRYGFSLATLKLMLLFVTQSMTFRKATGVIFLTEFARNAVLKKCRLNLNKTTIVYHGINEKFFQVPREQRNIQSCSTKKPFRILYVSFIGPYKHQWNLIRAVSKMRKAGYPLQLELIGSPDDKKSMRKLTSAMQAEDPTNEFIHYFKAISYAEIERKYKEADLFAFLSSCETFGQIVTEAMAAGLPIACSNLSAMPEILGSAGHYFDPLKIDSIEITLKEMIESVNLRKVLAESAFQSAKKYSWEKAADQTFEFIGRMIRN</sequence>
<dbReference type="Gene3D" id="3.40.50.2000">
    <property type="entry name" value="Glycogen Phosphorylase B"/>
    <property type="match status" value="2"/>
</dbReference>
<name>A0A396ZB60_9LEPT</name>
<evidence type="ECO:0000313" key="3">
    <source>
        <dbReference type="EMBL" id="RHX90858.1"/>
    </source>
</evidence>
<dbReference type="RefSeq" id="WP_118968500.1">
    <property type="nucleotide sequence ID" value="NZ_QHCT01000002.1"/>
</dbReference>
<dbReference type="EMBL" id="QHCT01000002">
    <property type="protein sequence ID" value="RHX90858.1"/>
    <property type="molecule type" value="Genomic_DNA"/>
</dbReference>
<gene>
    <name evidence="3" type="ORF">DLM75_10840</name>
</gene>
<dbReference type="GO" id="GO:0016757">
    <property type="term" value="F:glycosyltransferase activity"/>
    <property type="evidence" value="ECO:0007669"/>
    <property type="project" value="InterPro"/>
</dbReference>
<dbReference type="SUPFAM" id="SSF53756">
    <property type="entry name" value="UDP-Glycosyltransferase/glycogen phosphorylase"/>
    <property type="match status" value="1"/>
</dbReference>
<dbReference type="Pfam" id="PF00534">
    <property type="entry name" value="Glycos_transf_1"/>
    <property type="match status" value="1"/>
</dbReference>
<dbReference type="CDD" id="cd03809">
    <property type="entry name" value="GT4_MtfB-like"/>
    <property type="match status" value="1"/>
</dbReference>
<evidence type="ECO:0000259" key="2">
    <source>
        <dbReference type="Pfam" id="PF00534"/>
    </source>
</evidence>
<evidence type="ECO:0000313" key="4">
    <source>
        <dbReference type="Proteomes" id="UP000265798"/>
    </source>
</evidence>
<evidence type="ECO:0000256" key="1">
    <source>
        <dbReference type="ARBA" id="ARBA00022679"/>
    </source>
</evidence>
<dbReference type="PANTHER" id="PTHR46401">
    <property type="entry name" value="GLYCOSYLTRANSFERASE WBBK-RELATED"/>
    <property type="match status" value="1"/>
</dbReference>
<accession>A0A396ZB60</accession>
<reference evidence="4" key="1">
    <citation type="submission" date="2018-05" db="EMBL/GenBank/DDBJ databases">
        <title>Leptospira yasudae sp. nov. and Leptospira stimsonii sp. nov., two pathogenic species of the genus Leptospira isolated from environmental sources.</title>
        <authorList>
            <person name="Casanovas-Massana A."/>
            <person name="Hamond C."/>
            <person name="Santos L.A."/>
            <person name="Hacker K.P."/>
            <person name="Balassiano I."/>
            <person name="Medeiros M.A."/>
            <person name="Reis M.G."/>
            <person name="Ko A.I."/>
            <person name="Wunder E.A."/>
        </authorList>
    </citation>
    <scope>NUCLEOTIDE SEQUENCE [LARGE SCALE GENOMIC DNA]</scope>
    <source>
        <strain evidence="4">Yale</strain>
    </source>
</reference>
<protein>
    <submittedName>
        <fullName evidence="3">Glycosyl transferase</fullName>
    </submittedName>
</protein>
<dbReference type="InterPro" id="IPR001296">
    <property type="entry name" value="Glyco_trans_1"/>
</dbReference>
<keyword evidence="1 3" id="KW-0808">Transferase</keyword>
<dbReference type="AlphaFoldDB" id="A0A396ZB60"/>
<feature type="domain" description="Glycosyl transferase family 1" evidence="2">
    <location>
        <begin position="195"/>
        <end position="353"/>
    </location>
</feature>
<dbReference type="PANTHER" id="PTHR46401:SF2">
    <property type="entry name" value="GLYCOSYLTRANSFERASE WBBK-RELATED"/>
    <property type="match status" value="1"/>
</dbReference>
<dbReference type="Proteomes" id="UP000265798">
    <property type="component" value="Unassembled WGS sequence"/>
</dbReference>
<comment type="caution">
    <text evidence="3">The sequence shown here is derived from an EMBL/GenBank/DDBJ whole genome shotgun (WGS) entry which is preliminary data.</text>
</comment>
<dbReference type="GO" id="GO:0009103">
    <property type="term" value="P:lipopolysaccharide biosynthetic process"/>
    <property type="evidence" value="ECO:0007669"/>
    <property type="project" value="TreeGrafter"/>
</dbReference>
<dbReference type="OrthoDB" id="9797829at2"/>
<organism evidence="3 4">
    <name type="scientific">Leptospira stimsonii</name>
    <dbReference type="NCBI Taxonomy" id="2202203"/>
    <lineage>
        <taxon>Bacteria</taxon>
        <taxon>Pseudomonadati</taxon>
        <taxon>Spirochaetota</taxon>
        <taxon>Spirochaetia</taxon>
        <taxon>Leptospirales</taxon>
        <taxon>Leptospiraceae</taxon>
        <taxon>Leptospira</taxon>
    </lineage>
</organism>
<proteinExistence type="predicted"/>